<protein>
    <submittedName>
        <fullName evidence="1">Uncharacterized protein</fullName>
    </submittedName>
</protein>
<keyword evidence="2" id="KW-1185">Reference proteome</keyword>
<dbReference type="Ensembl" id="ENSTGET00000000759.1">
    <property type="protein sequence ID" value="ENSTGEP00000000571.1"/>
    <property type="gene ID" value="ENSTGEG00000000566.1"/>
</dbReference>
<accession>A0A8D2JTM1</accession>
<evidence type="ECO:0000313" key="2">
    <source>
        <dbReference type="Proteomes" id="UP000694411"/>
    </source>
</evidence>
<dbReference type="AlphaFoldDB" id="A0A8D2JTM1"/>
<reference evidence="1" key="3">
    <citation type="submission" date="2025-09" db="UniProtKB">
        <authorList>
            <consortium name="Ensembl"/>
        </authorList>
    </citation>
    <scope>IDENTIFICATION</scope>
</reference>
<proteinExistence type="predicted"/>
<dbReference type="Proteomes" id="UP000694411">
    <property type="component" value="Chromosome 16"/>
</dbReference>
<organism evidence="1 2">
    <name type="scientific">Theropithecus gelada</name>
    <name type="common">Gelada baboon</name>
    <dbReference type="NCBI Taxonomy" id="9565"/>
    <lineage>
        <taxon>Eukaryota</taxon>
        <taxon>Metazoa</taxon>
        <taxon>Chordata</taxon>
        <taxon>Craniata</taxon>
        <taxon>Vertebrata</taxon>
        <taxon>Euteleostomi</taxon>
        <taxon>Mammalia</taxon>
        <taxon>Eutheria</taxon>
        <taxon>Euarchontoglires</taxon>
        <taxon>Primates</taxon>
        <taxon>Haplorrhini</taxon>
        <taxon>Catarrhini</taxon>
        <taxon>Cercopithecidae</taxon>
        <taxon>Cercopithecinae</taxon>
        <taxon>Theropithecus</taxon>
    </lineage>
</organism>
<reference evidence="1" key="1">
    <citation type="submission" date="2018-05" db="EMBL/GenBank/DDBJ databases">
        <title>Whole genome of Theropithecus gelada.</title>
        <authorList>
            <person name="Chiou K.L."/>
            <person name="Snyder-Mackler N."/>
        </authorList>
    </citation>
    <scope>NUCLEOTIDE SEQUENCE [LARGE SCALE GENOMIC DNA]</scope>
</reference>
<reference evidence="1" key="2">
    <citation type="submission" date="2025-08" db="UniProtKB">
        <authorList>
            <consortium name="Ensembl"/>
        </authorList>
    </citation>
    <scope>IDENTIFICATION</scope>
</reference>
<sequence length="85" mass="9061">LKSLPILSRSSNSIVPCSGNHGQSLALVPRLECKAGVQWRDLSSLQPPPWLAASLPSAGKTSIFTLLTVASSWYCSRPLGLQTGR</sequence>
<name>A0A8D2JTM1_THEGE</name>
<evidence type="ECO:0000313" key="1">
    <source>
        <dbReference type="Ensembl" id="ENSTGEP00000000571.1"/>
    </source>
</evidence>